<comment type="similarity">
    <text evidence="1">Belongs to the eukaryotic ribosomal protein eL21 family.</text>
</comment>
<dbReference type="GO" id="GO:0005840">
    <property type="term" value="C:ribosome"/>
    <property type="evidence" value="ECO:0007669"/>
    <property type="project" value="UniProtKB-KW"/>
</dbReference>
<accession>A0AAW2HTH9</accession>
<dbReference type="FunFam" id="2.30.30.70:FF:000001">
    <property type="entry name" value="60S ribosomal protein L21"/>
    <property type="match status" value="1"/>
</dbReference>
<protein>
    <recommendedName>
        <fullName evidence="4">Large ribosomal subunit protein eL21</fullName>
    </recommendedName>
    <alternativeName>
        <fullName evidence="5">60S ribosomal protein L21</fullName>
    </alternativeName>
</protein>
<keyword evidence="3" id="KW-0687">Ribonucleoprotein</keyword>
<evidence type="ECO:0000256" key="5">
    <source>
        <dbReference type="ARBA" id="ARBA00035327"/>
    </source>
</evidence>
<comment type="caution">
    <text evidence="6">The sequence shown here is derived from an EMBL/GenBank/DDBJ whole genome shotgun (WGS) entry which is preliminary data.</text>
</comment>
<dbReference type="FunFam" id="6.10.250.3260:FF:000001">
    <property type="entry name" value="60S ribosomal protein L21"/>
    <property type="match status" value="1"/>
</dbReference>
<name>A0AAW2HTH9_9NEOP</name>
<dbReference type="Pfam" id="PF01157">
    <property type="entry name" value="Ribosomal_L21e"/>
    <property type="match status" value="1"/>
</dbReference>
<evidence type="ECO:0000256" key="1">
    <source>
        <dbReference type="ARBA" id="ARBA00008427"/>
    </source>
</evidence>
<dbReference type="SUPFAM" id="SSF50104">
    <property type="entry name" value="Translation proteins SH3-like domain"/>
    <property type="match status" value="1"/>
</dbReference>
<dbReference type="PANTHER" id="PTHR20981">
    <property type="entry name" value="60S RIBOSOMAL PROTEIN L21"/>
    <property type="match status" value="1"/>
</dbReference>
<reference evidence="6" key="1">
    <citation type="journal article" date="2024" name="Gigascience">
        <title>Chromosome-level genome of the poultry shaft louse Menopon gallinae provides insight into the host-switching and adaptive evolution of parasitic lice.</title>
        <authorList>
            <person name="Xu Y."/>
            <person name="Ma L."/>
            <person name="Liu S."/>
            <person name="Liang Y."/>
            <person name="Liu Q."/>
            <person name="He Z."/>
            <person name="Tian L."/>
            <person name="Duan Y."/>
            <person name="Cai W."/>
            <person name="Li H."/>
            <person name="Song F."/>
        </authorList>
    </citation>
    <scope>NUCLEOTIDE SEQUENCE</scope>
    <source>
        <strain evidence="6">Cailab_2023a</strain>
    </source>
</reference>
<proteinExistence type="inferred from homology"/>
<dbReference type="InterPro" id="IPR008991">
    <property type="entry name" value="Translation_prot_SH3-like_sf"/>
</dbReference>
<dbReference type="Gene3D" id="2.30.30.70">
    <property type="entry name" value="Ribosomal protein L21"/>
    <property type="match status" value="1"/>
</dbReference>
<dbReference type="GO" id="GO:1990904">
    <property type="term" value="C:ribonucleoprotein complex"/>
    <property type="evidence" value="ECO:0007669"/>
    <property type="project" value="UniProtKB-KW"/>
</dbReference>
<dbReference type="GO" id="GO:0006412">
    <property type="term" value="P:translation"/>
    <property type="evidence" value="ECO:0007669"/>
    <property type="project" value="InterPro"/>
</dbReference>
<gene>
    <name evidence="6" type="ORF">PYX00_005967</name>
</gene>
<dbReference type="EMBL" id="JARGDH010000003">
    <property type="protein sequence ID" value="KAL0273252.1"/>
    <property type="molecule type" value="Genomic_DNA"/>
</dbReference>
<dbReference type="Gene3D" id="6.10.250.3260">
    <property type="match status" value="1"/>
</dbReference>
<evidence type="ECO:0000256" key="3">
    <source>
        <dbReference type="ARBA" id="ARBA00023274"/>
    </source>
</evidence>
<sequence>MTNSKGYRRGTRDLFSRKFRRHGTIPLATYMKVYKVGDIVDIKGNGSVQKGMPHKGYHGKTGRVFNVTPHALGIIVNKRVRGRIIAKRINVRIEHVTMSKCREDFIKRVKENERLRKEAKEKGIKVELKRQPAQPRPAHLVRGKKDPILLAPIPYEFIA</sequence>
<dbReference type="AlphaFoldDB" id="A0AAW2HTH9"/>
<dbReference type="InterPro" id="IPR036948">
    <property type="entry name" value="Ribosomal_eL21_sf"/>
</dbReference>
<dbReference type="PROSITE" id="PS01171">
    <property type="entry name" value="RIBOSOMAL_L21E"/>
    <property type="match status" value="1"/>
</dbReference>
<keyword evidence="2" id="KW-0689">Ribosomal protein</keyword>
<dbReference type="InterPro" id="IPR001147">
    <property type="entry name" value="Ribosomal_eL21"/>
</dbReference>
<organism evidence="6">
    <name type="scientific">Menopon gallinae</name>
    <name type="common">poultry shaft louse</name>
    <dbReference type="NCBI Taxonomy" id="328185"/>
    <lineage>
        <taxon>Eukaryota</taxon>
        <taxon>Metazoa</taxon>
        <taxon>Ecdysozoa</taxon>
        <taxon>Arthropoda</taxon>
        <taxon>Hexapoda</taxon>
        <taxon>Insecta</taxon>
        <taxon>Pterygota</taxon>
        <taxon>Neoptera</taxon>
        <taxon>Paraneoptera</taxon>
        <taxon>Psocodea</taxon>
        <taxon>Troctomorpha</taxon>
        <taxon>Phthiraptera</taxon>
        <taxon>Amblycera</taxon>
        <taxon>Menoponidae</taxon>
        <taxon>Menopon</taxon>
    </lineage>
</organism>
<evidence type="ECO:0000313" key="6">
    <source>
        <dbReference type="EMBL" id="KAL0273252.1"/>
    </source>
</evidence>
<dbReference type="InterPro" id="IPR018259">
    <property type="entry name" value="Ribosomal_eL21_CS"/>
</dbReference>
<evidence type="ECO:0000256" key="4">
    <source>
        <dbReference type="ARBA" id="ARBA00035219"/>
    </source>
</evidence>
<dbReference type="GO" id="GO:0003735">
    <property type="term" value="F:structural constituent of ribosome"/>
    <property type="evidence" value="ECO:0007669"/>
    <property type="project" value="InterPro"/>
</dbReference>
<evidence type="ECO:0000256" key="2">
    <source>
        <dbReference type="ARBA" id="ARBA00022980"/>
    </source>
</evidence>